<comment type="caution">
    <text evidence="1">The sequence shown here is derived from an EMBL/GenBank/DDBJ whole genome shotgun (WGS) entry which is preliminary data.</text>
</comment>
<dbReference type="InterPro" id="IPR019734">
    <property type="entry name" value="TPR_rpt"/>
</dbReference>
<dbReference type="Gene3D" id="1.25.40.10">
    <property type="entry name" value="Tetratricopeptide repeat domain"/>
    <property type="match status" value="2"/>
</dbReference>
<name>A0AA39U1Q3_9PEZI</name>
<accession>A0AA39U1Q3</accession>
<dbReference type="Pfam" id="PF13424">
    <property type="entry name" value="TPR_12"/>
    <property type="match status" value="1"/>
</dbReference>
<evidence type="ECO:0000313" key="2">
    <source>
        <dbReference type="Proteomes" id="UP001174934"/>
    </source>
</evidence>
<dbReference type="SUPFAM" id="SSF48452">
    <property type="entry name" value="TPR-like"/>
    <property type="match status" value="1"/>
</dbReference>
<sequence>MDGSHKNDQIWDDVGYARRYTADKAVWDQKFSSLDQESRCLLGVLSFLSTGSIGTKVLMAKTERDFPEHMALFVPGNTVLASAIAKLVAEHLVDARDKPYAQITVPKVIRALFKELLTEAGRVDAFNNAVALVLQLFPTEDAMAAKLNILDRWLMCLPYFGFFSSLTGFFEDELTRSAHFKASWQFCELLNRMQRLFSDMNDLQQCEKACSTNLLALDQLEPGPRKEDLKATIISHQAQTAESSGDAQRAIQLNIESYKIRLAEQPKKTDLLCYTAANLGYTYSSAGNQESALESFKEAREWWGDDKSDYPLNILVNEARCYLLLGDYDRAAELLSRVTAPANIAKDANLAAIAFGHFAMGLLYERQKDFELAKGKYSKAQNVWSGGRLDNPHLFLGACMYRMGVISLNQHDPKSAIKHIKESMSITSSQERYKNMPANHARNLFKLSQALALGNDDPEVIKGAKARRDEAETLLRNNIHMLQIAIRMRHMISSSRSFGGKGVSEYTRDILLLLQWFLYVPYQPKYVVRLINHFGQTMR</sequence>
<protein>
    <recommendedName>
        <fullName evidence="3">Tetratricopeptide repeat protein</fullName>
    </recommendedName>
</protein>
<evidence type="ECO:0008006" key="3">
    <source>
        <dbReference type="Google" id="ProtNLM"/>
    </source>
</evidence>
<organism evidence="1 2">
    <name type="scientific">Bombardia bombarda</name>
    <dbReference type="NCBI Taxonomy" id="252184"/>
    <lineage>
        <taxon>Eukaryota</taxon>
        <taxon>Fungi</taxon>
        <taxon>Dikarya</taxon>
        <taxon>Ascomycota</taxon>
        <taxon>Pezizomycotina</taxon>
        <taxon>Sordariomycetes</taxon>
        <taxon>Sordariomycetidae</taxon>
        <taxon>Sordariales</taxon>
        <taxon>Lasiosphaeriaceae</taxon>
        <taxon>Bombardia</taxon>
    </lineage>
</organism>
<dbReference type="Proteomes" id="UP001174934">
    <property type="component" value="Unassembled WGS sequence"/>
</dbReference>
<dbReference type="AlphaFoldDB" id="A0AA39U1Q3"/>
<reference evidence="1" key="1">
    <citation type="submission" date="2023-06" db="EMBL/GenBank/DDBJ databases">
        <title>Genome-scale phylogeny and comparative genomics of the fungal order Sordariales.</title>
        <authorList>
            <consortium name="Lawrence Berkeley National Laboratory"/>
            <person name="Hensen N."/>
            <person name="Bonometti L."/>
            <person name="Westerberg I."/>
            <person name="Brannstrom I.O."/>
            <person name="Guillou S."/>
            <person name="Cros-Aarteil S."/>
            <person name="Calhoun S."/>
            <person name="Haridas S."/>
            <person name="Kuo A."/>
            <person name="Mondo S."/>
            <person name="Pangilinan J."/>
            <person name="Riley R."/>
            <person name="LaButti K."/>
            <person name="Andreopoulos B."/>
            <person name="Lipzen A."/>
            <person name="Chen C."/>
            <person name="Yanf M."/>
            <person name="Daum C."/>
            <person name="Ng V."/>
            <person name="Clum A."/>
            <person name="Steindorff A."/>
            <person name="Ohm R."/>
            <person name="Martin F."/>
            <person name="Silar P."/>
            <person name="Natvig D."/>
            <person name="Lalanne C."/>
            <person name="Gautier V."/>
            <person name="Ament-velasquez S.L."/>
            <person name="Kruys A."/>
            <person name="Hutchinson M.I."/>
            <person name="Powell A.J."/>
            <person name="Barry K."/>
            <person name="Miller A.N."/>
            <person name="Grigoriev I.V."/>
            <person name="Debuchy R."/>
            <person name="Gladieux P."/>
            <person name="Thoren M.H."/>
            <person name="Johannesson H."/>
        </authorList>
    </citation>
    <scope>NUCLEOTIDE SEQUENCE</scope>
    <source>
        <strain evidence="1">SMH3391-2</strain>
    </source>
</reference>
<gene>
    <name evidence="1" type="ORF">B0T17DRAFT_603393</name>
</gene>
<dbReference type="EMBL" id="JAULSR010000011">
    <property type="protein sequence ID" value="KAK0609965.1"/>
    <property type="molecule type" value="Genomic_DNA"/>
</dbReference>
<dbReference type="InterPro" id="IPR011990">
    <property type="entry name" value="TPR-like_helical_dom_sf"/>
</dbReference>
<proteinExistence type="predicted"/>
<dbReference type="SMART" id="SM00028">
    <property type="entry name" value="TPR"/>
    <property type="match status" value="4"/>
</dbReference>
<keyword evidence="2" id="KW-1185">Reference proteome</keyword>
<evidence type="ECO:0000313" key="1">
    <source>
        <dbReference type="EMBL" id="KAK0609965.1"/>
    </source>
</evidence>